<dbReference type="eggNOG" id="COG3087">
    <property type="taxonomic scope" value="Bacteria"/>
</dbReference>
<dbReference type="AlphaFoldDB" id="A0A084IQ94"/>
<dbReference type="InterPro" id="IPR036680">
    <property type="entry name" value="SPOR-like_sf"/>
</dbReference>
<feature type="domain" description="SPOR" evidence="2">
    <location>
        <begin position="195"/>
        <end position="273"/>
    </location>
</feature>
<feature type="compositionally biased region" description="Low complexity" evidence="1">
    <location>
        <begin position="179"/>
        <end position="191"/>
    </location>
</feature>
<proteinExistence type="predicted"/>
<dbReference type="SUPFAM" id="SSF110997">
    <property type="entry name" value="Sporulation related repeat"/>
    <property type="match status" value="1"/>
</dbReference>
<gene>
    <name evidence="3" type="ORF">C41B8_02072</name>
</gene>
<dbReference type="GO" id="GO:0042834">
    <property type="term" value="F:peptidoglycan binding"/>
    <property type="evidence" value="ECO:0007669"/>
    <property type="project" value="InterPro"/>
</dbReference>
<feature type="compositionally biased region" description="Low complexity" evidence="1">
    <location>
        <begin position="120"/>
        <end position="153"/>
    </location>
</feature>
<accession>A0A084IQ94</accession>
<dbReference type="PANTHER" id="PTHR38687">
    <property type="entry name" value="CELL DIVISION PROTEIN DEDD-RELATED"/>
    <property type="match status" value="1"/>
</dbReference>
<dbReference type="Gene3D" id="3.30.70.1070">
    <property type="entry name" value="Sporulation related repeat"/>
    <property type="match status" value="1"/>
</dbReference>
<dbReference type="RefSeq" id="WP_037333378.1">
    <property type="nucleotide sequence ID" value="NZ_APNK01000002.1"/>
</dbReference>
<dbReference type="Proteomes" id="UP000028302">
    <property type="component" value="Unassembled WGS sequence"/>
</dbReference>
<dbReference type="GO" id="GO:0032506">
    <property type="term" value="P:cytokinetic process"/>
    <property type="evidence" value="ECO:0007669"/>
    <property type="project" value="TreeGrafter"/>
</dbReference>
<protein>
    <submittedName>
        <fullName evidence="3">Rare lipoprotein A</fullName>
    </submittedName>
</protein>
<dbReference type="OrthoDB" id="8558195at2"/>
<dbReference type="PROSITE" id="PS51724">
    <property type="entry name" value="SPOR"/>
    <property type="match status" value="1"/>
</dbReference>
<feature type="compositionally biased region" description="Low complexity" evidence="1">
    <location>
        <begin position="71"/>
        <end position="112"/>
    </location>
</feature>
<dbReference type="PANTHER" id="PTHR38687:SF1">
    <property type="entry name" value="CELL DIVISION PROTEIN DEDD"/>
    <property type="match status" value="1"/>
</dbReference>
<feature type="region of interest" description="Disordered" evidence="1">
    <location>
        <begin position="251"/>
        <end position="273"/>
    </location>
</feature>
<feature type="compositionally biased region" description="Polar residues" evidence="1">
    <location>
        <begin position="56"/>
        <end position="69"/>
    </location>
</feature>
<dbReference type="Pfam" id="PF05036">
    <property type="entry name" value="SPOR"/>
    <property type="match status" value="1"/>
</dbReference>
<evidence type="ECO:0000313" key="4">
    <source>
        <dbReference type="Proteomes" id="UP000028302"/>
    </source>
</evidence>
<sequence length="273" mass="27936">MNDVMKKRLIGVAILVVIGVLAPLLLSRCMHGGSQDNGRGSMRVYDVQPDGKAEPASQNDQENAQEGQSENGGAQSQASTSGAGSSSGDANQQSANPDAVSPQSSSQFSTPPVHGNAGGASDSSNATPAASASAPPKAESSPSSAPAARASSSEKQTAPHQSSSHDYGASSMSRASQDNAKASNAQKSSASRLEKSSIQGWVVQVASFSERGNAEDLAKNLKGQFPASYTPGQVNGKTWYRVNIGPFDSKQAAQSAADRLAKAGHKGLVRQLP</sequence>
<keyword evidence="4" id="KW-1185">Reference proteome</keyword>
<dbReference type="InterPro" id="IPR052521">
    <property type="entry name" value="Cell_div_SPOR-domain"/>
</dbReference>
<dbReference type="EMBL" id="APNK01000002">
    <property type="protein sequence ID" value="KEZ78878.1"/>
    <property type="molecule type" value="Genomic_DNA"/>
</dbReference>
<dbReference type="GO" id="GO:0032153">
    <property type="term" value="C:cell division site"/>
    <property type="evidence" value="ECO:0007669"/>
    <property type="project" value="TreeGrafter"/>
</dbReference>
<feature type="compositionally biased region" description="Basic residues" evidence="1">
    <location>
        <begin position="262"/>
        <end position="273"/>
    </location>
</feature>
<evidence type="ECO:0000313" key="3">
    <source>
        <dbReference type="EMBL" id="KEZ78878.1"/>
    </source>
</evidence>
<feature type="compositionally biased region" description="Polar residues" evidence="1">
    <location>
        <begin position="154"/>
        <end position="178"/>
    </location>
</feature>
<name>A0A084IQ94_SALHC</name>
<feature type="region of interest" description="Disordered" evidence="1">
    <location>
        <begin position="32"/>
        <end position="198"/>
    </location>
</feature>
<dbReference type="InterPro" id="IPR007730">
    <property type="entry name" value="SPOR-like_dom"/>
</dbReference>
<organism evidence="3 4">
    <name type="scientific">Salinisphaera hydrothermalis (strain C41B8)</name>
    <dbReference type="NCBI Taxonomy" id="1304275"/>
    <lineage>
        <taxon>Bacteria</taxon>
        <taxon>Pseudomonadati</taxon>
        <taxon>Pseudomonadota</taxon>
        <taxon>Gammaproteobacteria</taxon>
        <taxon>Salinisphaerales</taxon>
        <taxon>Salinisphaeraceae</taxon>
        <taxon>Salinisphaera</taxon>
    </lineage>
</organism>
<comment type="caution">
    <text evidence="3">The sequence shown here is derived from an EMBL/GenBank/DDBJ whole genome shotgun (WGS) entry which is preliminary data.</text>
</comment>
<dbReference type="STRING" id="1304275.C41B8_02072"/>
<keyword evidence="3" id="KW-0449">Lipoprotein</keyword>
<evidence type="ECO:0000256" key="1">
    <source>
        <dbReference type="SAM" id="MobiDB-lite"/>
    </source>
</evidence>
<reference evidence="3 4" key="1">
    <citation type="submission" date="2013-03" db="EMBL/GenBank/DDBJ databases">
        <title>Salinisphaera hydrothermalis C41B8 Genome Sequencing.</title>
        <authorList>
            <person name="Li C."/>
            <person name="Lai Q."/>
            <person name="Shao Z."/>
        </authorList>
    </citation>
    <scope>NUCLEOTIDE SEQUENCE [LARGE SCALE GENOMIC DNA]</scope>
    <source>
        <strain evidence="3 4">C41B8</strain>
    </source>
</reference>
<evidence type="ECO:0000259" key="2">
    <source>
        <dbReference type="PROSITE" id="PS51724"/>
    </source>
</evidence>
<dbReference type="GO" id="GO:0030428">
    <property type="term" value="C:cell septum"/>
    <property type="evidence" value="ECO:0007669"/>
    <property type="project" value="TreeGrafter"/>
</dbReference>